<feature type="transmembrane region" description="Helical" evidence="1">
    <location>
        <begin position="201"/>
        <end position="225"/>
    </location>
</feature>
<feature type="transmembrane region" description="Helical" evidence="1">
    <location>
        <begin position="178"/>
        <end position="195"/>
    </location>
</feature>
<keyword evidence="3" id="KW-1185">Reference proteome</keyword>
<dbReference type="RefSeq" id="WP_152804371.1">
    <property type="nucleotide sequence ID" value="NZ_WHNX01000014.1"/>
</dbReference>
<gene>
    <name evidence="2" type="ORF">GC105_10155</name>
</gene>
<feature type="transmembrane region" description="Helical" evidence="1">
    <location>
        <begin position="55"/>
        <end position="77"/>
    </location>
</feature>
<dbReference type="InterPro" id="IPR036259">
    <property type="entry name" value="MFS_trans_sf"/>
</dbReference>
<feature type="transmembrane region" description="Helical" evidence="1">
    <location>
        <begin position="98"/>
        <end position="120"/>
    </location>
</feature>
<feature type="transmembrane region" description="Helical" evidence="1">
    <location>
        <begin position="400"/>
        <end position="419"/>
    </location>
</feature>
<sequence>MSDQVVNESSKLTQQEVEDKKKLKLLKILWPGSELGGGFQKAFFGTYVTYLLTDVYVLSVVLAGMLQSIQTIVSWVFGPMFGTFLDRFSFKKSKFWPWILIGSTVCYGAYIILFSIPALGVDPKNLAYLAFFMMVVIAISQPIQTVSKSAIYPKISSDPKDRTFLATTQKIGRDGGKVIFGYMVPVMLIYFTATFKGVETSAYAITGLIIGVISLAFFFALAYGLRGSYVEREAMEEEITQEGKKKKIPMTVVLKTVFTNKALLTMFSFMAIHKTYYFFHLNTAAYFFQYYFKDFGKLALFMAAFNLSAVVGVMFGGLWIKAFKDSKRGFVASGICHIIFLGIITFTMKSLSANAFIILICGSSFFAGLLEAFIMPLFAGAADWGAWKYGKRQDGITMSIYSITITTGVLVSTVIRTFLMDRAGYDAAAYAAGEAPSAVVLNTLASMQSTLPFILSIICIAIVAFFYPLNDSKLAEIRDEMKLRKGQV</sequence>
<keyword evidence="1" id="KW-1133">Transmembrane helix</keyword>
<feature type="transmembrane region" description="Helical" evidence="1">
    <location>
        <begin position="330"/>
        <end position="348"/>
    </location>
</feature>
<dbReference type="Pfam" id="PF13347">
    <property type="entry name" value="MFS_2"/>
    <property type="match status" value="1"/>
</dbReference>
<organism evidence="2 3">
    <name type="scientific">Alkalibaculum sporogenes</name>
    <dbReference type="NCBI Taxonomy" id="2655001"/>
    <lineage>
        <taxon>Bacteria</taxon>
        <taxon>Bacillati</taxon>
        <taxon>Bacillota</taxon>
        <taxon>Clostridia</taxon>
        <taxon>Eubacteriales</taxon>
        <taxon>Eubacteriaceae</taxon>
        <taxon>Alkalibaculum</taxon>
    </lineage>
</organism>
<accession>A0A6A7KA12</accession>
<feature type="transmembrane region" description="Helical" evidence="1">
    <location>
        <begin position="126"/>
        <end position="146"/>
    </location>
</feature>
<dbReference type="InterPro" id="IPR039672">
    <property type="entry name" value="MFS_2"/>
</dbReference>
<name>A0A6A7KA12_9FIRM</name>
<dbReference type="GO" id="GO:0005886">
    <property type="term" value="C:plasma membrane"/>
    <property type="evidence" value="ECO:0007669"/>
    <property type="project" value="TreeGrafter"/>
</dbReference>
<keyword evidence="1" id="KW-0812">Transmembrane</keyword>
<dbReference type="Gene3D" id="1.20.1250.20">
    <property type="entry name" value="MFS general substrate transporter like domains"/>
    <property type="match status" value="1"/>
</dbReference>
<feature type="transmembrane region" description="Helical" evidence="1">
    <location>
        <begin position="450"/>
        <end position="469"/>
    </location>
</feature>
<dbReference type="AlphaFoldDB" id="A0A6A7KA12"/>
<dbReference type="SUPFAM" id="SSF103473">
    <property type="entry name" value="MFS general substrate transporter"/>
    <property type="match status" value="1"/>
</dbReference>
<dbReference type="GO" id="GO:0008643">
    <property type="term" value="P:carbohydrate transport"/>
    <property type="evidence" value="ECO:0007669"/>
    <property type="project" value="InterPro"/>
</dbReference>
<dbReference type="PANTHER" id="PTHR11328:SF24">
    <property type="entry name" value="MAJOR FACILITATOR SUPERFAMILY (MFS) PROFILE DOMAIN-CONTAINING PROTEIN"/>
    <property type="match status" value="1"/>
</dbReference>
<evidence type="ECO:0000256" key="1">
    <source>
        <dbReference type="SAM" id="Phobius"/>
    </source>
</evidence>
<feature type="transmembrane region" description="Helical" evidence="1">
    <location>
        <begin position="298"/>
        <end position="318"/>
    </location>
</feature>
<reference evidence="2 3" key="1">
    <citation type="submission" date="2019-10" db="EMBL/GenBank/DDBJ databases">
        <title>Alkalibaculum tamaniensis sp.nov., a new alkaliphilic acetogen, isolated on methoxylated aromatics from a mud volcano.</title>
        <authorList>
            <person name="Khomyakova M.A."/>
            <person name="Merkel A.Y."/>
            <person name="Bonch-Osmolovskaya E.A."/>
            <person name="Slobodkin A.I."/>
        </authorList>
    </citation>
    <scope>NUCLEOTIDE SEQUENCE [LARGE SCALE GENOMIC DNA]</scope>
    <source>
        <strain evidence="2 3">M08DMB</strain>
    </source>
</reference>
<dbReference type="PANTHER" id="PTHR11328">
    <property type="entry name" value="MAJOR FACILITATOR SUPERFAMILY DOMAIN-CONTAINING PROTEIN"/>
    <property type="match status" value="1"/>
</dbReference>
<keyword evidence="1" id="KW-0472">Membrane</keyword>
<feature type="transmembrane region" description="Helical" evidence="1">
    <location>
        <begin position="354"/>
        <end position="379"/>
    </location>
</feature>
<evidence type="ECO:0000313" key="3">
    <source>
        <dbReference type="Proteomes" id="UP000440004"/>
    </source>
</evidence>
<evidence type="ECO:0000313" key="2">
    <source>
        <dbReference type="EMBL" id="MPW26151.1"/>
    </source>
</evidence>
<dbReference type="GO" id="GO:0015293">
    <property type="term" value="F:symporter activity"/>
    <property type="evidence" value="ECO:0007669"/>
    <property type="project" value="InterPro"/>
</dbReference>
<dbReference type="EMBL" id="WHNX01000014">
    <property type="protein sequence ID" value="MPW26151.1"/>
    <property type="molecule type" value="Genomic_DNA"/>
</dbReference>
<comment type="caution">
    <text evidence="2">The sequence shown here is derived from an EMBL/GenBank/DDBJ whole genome shotgun (WGS) entry which is preliminary data.</text>
</comment>
<protein>
    <submittedName>
        <fullName evidence="2">MFS transporter</fullName>
    </submittedName>
</protein>
<proteinExistence type="predicted"/>
<dbReference type="Proteomes" id="UP000440004">
    <property type="component" value="Unassembled WGS sequence"/>
</dbReference>